<dbReference type="CDD" id="cd06261">
    <property type="entry name" value="TM_PBP2"/>
    <property type="match status" value="1"/>
</dbReference>
<evidence type="ECO:0000313" key="11">
    <source>
        <dbReference type="Proteomes" id="UP000477911"/>
    </source>
</evidence>
<organism evidence="10 11">
    <name type="scientific">Pseudooceanicola albus</name>
    <dbReference type="NCBI Taxonomy" id="2692189"/>
    <lineage>
        <taxon>Bacteria</taxon>
        <taxon>Pseudomonadati</taxon>
        <taxon>Pseudomonadota</taxon>
        <taxon>Alphaproteobacteria</taxon>
        <taxon>Rhodobacterales</taxon>
        <taxon>Paracoccaceae</taxon>
        <taxon>Pseudooceanicola</taxon>
    </lineage>
</organism>
<keyword evidence="4 7" id="KW-0812">Transmembrane</keyword>
<dbReference type="SUPFAM" id="SSF161098">
    <property type="entry name" value="MetI-like"/>
    <property type="match status" value="1"/>
</dbReference>
<dbReference type="InterPro" id="IPR035906">
    <property type="entry name" value="MetI-like_sf"/>
</dbReference>
<sequence>MARADQPAAAPGRGTDHSRAERMRRRRRIRTLEKLAAPVLGLVLLGIWELCVRVFDVSTFILPPPSAILLRLVSDWQLFLGQGVTTAIEISVGFAMAVLAGVIIALCIFYSRIVEVAVYPLLIALQTVPKVALAPLVVLYFGYGWGPKIFLAFLISFFAILVPTVVGLKELNPGFANLAKSMGASERQVFFKIRLPAALPNIFGGLKVGLTLSVIGAVIGEYVAAERGLGYLQLQANANFDTTLNFASVFAIALLGLAFYAILRLIEDLAMGKMR</sequence>
<dbReference type="Proteomes" id="UP000477911">
    <property type="component" value="Unassembled WGS sequence"/>
</dbReference>
<evidence type="ECO:0000256" key="8">
    <source>
        <dbReference type="SAM" id="MobiDB-lite"/>
    </source>
</evidence>
<evidence type="ECO:0000256" key="3">
    <source>
        <dbReference type="ARBA" id="ARBA00022475"/>
    </source>
</evidence>
<feature type="transmembrane region" description="Helical" evidence="7">
    <location>
        <begin position="244"/>
        <end position="266"/>
    </location>
</feature>
<dbReference type="EMBL" id="WUMU01000014">
    <property type="protein sequence ID" value="MXN18686.1"/>
    <property type="molecule type" value="Genomic_DNA"/>
</dbReference>
<dbReference type="GO" id="GO:0055085">
    <property type="term" value="P:transmembrane transport"/>
    <property type="evidence" value="ECO:0007669"/>
    <property type="project" value="InterPro"/>
</dbReference>
<evidence type="ECO:0000256" key="2">
    <source>
        <dbReference type="ARBA" id="ARBA00022448"/>
    </source>
</evidence>
<feature type="transmembrane region" description="Helical" evidence="7">
    <location>
        <begin position="90"/>
        <end position="110"/>
    </location>
</feature>
<evidence type="ECO:0000256" key="4">
    <source>
        <dbReference type="ARBA" id="ARBA00022692"/>
    </source>
</evidence>
<comment type="caution">
    <text evidence="10">The sequence shown here is derived from an EMBL/GenBank/DDBJ whole genome shotgun (WGS) entry which is preliminary data.</text>
</comment>
<feature type="domain" description="ABC transmembrane type-1" evidence="9">
    <location>
        <begin position="79"/>
        <end position="267"/>
    </location>
</feature>
<dbReference type="AlphaFoldDB" id="A0A6L7G5K6"/>
<evidence type="ECO:0000256" key="7">
    <source>
        <dbReference type="RuleBase" id="RU363032"/>
    </source>
</evidence>
<reference evidence="10 11" key="1">
    <citation type="submission" date="2019-12" db="EMBL/GenBank/DDBJ databases">
        <authorList>
            <person name="Li M."/>
        </authorList>
    </citation>
    <scope>NUCLEOTIDE SEQUENCE [LARGE SCALE GENOMIC DNA]</scope>
    <source>
        <strain evidence="10 11">GBMRC 2024</strain>
    </source>
</reference>
<proteinExistence type="inferred from homology"/>
<evidence type="ECO:0000256" key="6">
    <source>
        <dbReference type="ARBA" id="ARBA00023136"/>
    </source>
</evidence>
<feature type="region of interest" description="Disordered" evidence="8">
    <location>
        <begin position="1"/>
        <end position="22"/>
    </location>
</feature>
<dbReference type="Gene3D" id="1.10.3720.10">
    <property type="entry name" value="MetI-like"/>
    <property type="match status" value="1"/>
</dbReference>
<dbReference type="PANTHER" id="PTHR30151:SF20">
    <property type="entry name" value="ABC TRANSPORTER PERMEASE PROTEIN HI_0355-RELATED"/>
    <property type="match status" value="1"/>
</dbReference>
<dbReference type="PROSITE" id="PS50928">
    <property type="entry name" value="ABC_TM1"/>
    <property type="match status" value="1"/>
</dbReference>
<comment type="similarity">
    <text evidence="7">Belongs to the binding-protein-dependent transport system permease family.</text>
</comment>
<comment type="subcellular location">
    <subcellularLocation>
        <location evidence="1 7">Cell membrane</location>
        <topology evidence="1 7">Multi-pass membrane protein</topology>
    </subcellularLocation>
</comment>
<keyword evidence="6 7" id="KW-0472">Membrane</keyword>
<evidence type="ECO:0000313" key="10">
    <source>
        <dbReference type="EMBL" id="MXN18686.1"/>
    </source>
</evidence>
<gene>
    <name evidence="10" type="ORF">GR170_12625</name>
</gene>
<dbReference type="PANTHER" id="PTHR30151">
    <property type="entry name" value="ALKANE SULFONATE ABC TRANSPORTER-RELATED, MEMBRANE SUBUNIT"/>
    <property type="match status" value="1"/>
</dbReference>
<dbReference type="Pfam" id="PF00528">
    <property type="entry name" value="BPD_transp_1"/>
    <property type="match status" value="1"/>
</dbReference>
<dbReference type="GO" id="GO:0005886">
    <property type="term" value="C:plasma membrane"/>
    <property type="evidence" value="ECO:0007669"/>
    <property type="project" value="UniProtKB-SubCell"/>
</dbReference>
<dbReference type="InterPro" id="IPR000515">
    <property type="entry name" value="MetI-like"/>
</dbReference>
<keyword evidence="2 7" id="KW-0813">Transport</keyword>
<evidence type="ECO:0000256" key="5">
    <source>
        <dbReference type="ARBA" id="ARBA00022989"/>
    </source>
</evidence>
<feature type="transmembrane region" description="Helical" evidence="7">
    <location>
        <begin position="117"/>
        <end position="143"/>
    </location>
</feature>
<accession>A0A6L7G5K6</accession>
<feature type="transmembrane region" description="Helical" evidence="7">
    <location>
        <begin position="35"/>
        <end position="55"/>
    </location>
</feature>
<feature type="transmembrane region" description="Helical" evidence="7">
    <location>
        <begin position="202"/>
        <end position="224"/>
    </location>
</feature>
<keyword evidence="5 7" id="KW-1133">Transmembrane helix</keyword>
<evidence type="ECO:0000259" key="9">
    <source>
        <dbReference type="PROSITE" id="PS50928"/>
    </source>
</evidence>
<evidence type="ECO:0000256" key="1">
    <source>
        <dbReference type="ARBA" id="ARBA00004651"/>
    </source>
</evidence>
<protein>
    <submittedName>
        <fullName evidence="10">ABC transporter permease subunit</fullName>
    </submittedName>
</protein>
<keyword evidence="3" id="KW-1003">Cell membrane</keyword>
<name>A0A6L7G5K6_9RHOB</name>
<keyword evidence="11" id="KW-1185">Reference proteome</keyword>
<feature type="transmembrane region" description="Helical" evidence="7">
    <location>
        <begin position="149"/>
        <end position="168"/>
    </location>
</feature>